<dbReference type="EMBL" id="JAUTXU010000258">
    <property type="protein sequence ID" value="KAK3691736.1"/>
    <property type="molecule type" value="Genomic_DNA"/>
</dbReference>
<sequence length="290" mass="31377">MPAHLSSFMPITPLDLVQSCQHLNMIPPSPSRRTVGWHSGGELEIIRCYSKIAILGRHVIAPWLDLPGLEASWAITLKVQLGSYTALAIGAFATTLTALSLALMGFRGVSVTNAFIGNFFGVARVGMVVMAQWEIVLGNTYAYTILSAFGLFTPDLDSFITPFFGVAASYEGGVDGVQYSNALGFFLLMWAILNLFLPLGSLPLNLVYIGIFFTVKMTFELVAASYFLTADDKAAQASAVSTAAGAFAFTSVMLGYCTLTNLMRQEALSFSFLMGDTSSFFKRRRTANEA</sequence>
<protein>
    <submittedName>
        <fullName evidence="1">Uncharacterized protein</fullName>
    </submittedName>
</protein>
<dbReference type="Proteomes" id="UP001281147">
    <property type="component" value="Unassembled WGS sequence"/>
</dbReference>
<accession>A0ACC3MH14</accession>
<comment type="caution">
    <text evidence="1">The sequence shown here is derived from an EMBL/GenBank/DDBJ whole genome shotgun (WGS) entry which is preliminary data.</text>
</comment>
<proteinExistence type="predicted"/>
<name>A0ACC3MH14_9PEZI</name>
<evidence type="ECO:0000313" key="2">
    <source>
        <dbReference type="Proteomes" id="UP001281147"/>
    </source>
</evidence>
<gene>
    <name evidence="1" type="ORF">LTR37_018464</name>
</gene>
<organism evidence="1 2">
    <name type="scientific">Vermiconidia calcicola</name>
    <dbReference type="NCBI Taxonomy" id="1690605"/>
    <lineage>
        <taxon>Eukaryota</taxon>
        <taxon>Fungi</taxon>
        <taxon>Dikarya</taxon>
        <taxon>Ascomycota</taxon>
        <taxon>Pezizomycotina</taxon>
        <taxon>Dothideomycetes</taxon>
        <taxon>Dothideomycetidae</taxon>
        <taxon>Mycosphaerellales</taxon>
        <taxon>Extremaceae</taxon>
        <taxon>Vermiconidia</taxon>
    </lineage>
</organism>
<reference evidence="1" key="1">
    <citation type="submission" date="2023-07" db="EMBL/GenBank/DDBJ databases">
        <title>Black Yeasts Isolated from many extreme environments.</title>
        <authorList>
            <person name="Coleine C."/>
            <person name="Stajich J.E."/>
            <person name="Selbmann L."/>
        </authorList>
    </citation>
    <scope>NUCLEOTIDE SEQUENCE</scope>
    <source>
        <strain evidence="1">CCFEE 5714</strain>
    </source>
</reference>
<keyword evidence="2" id="KW-1185">Reference proteome</keyword>
<evidence type="ECO:0000313" key="1">
    <source>
        <dbReference type="EMBL" id="KAK3691736.1"/>
    </source>
</evidence>